<evidence type="ECO:0000256" key="7">
    <source>
        <dbReference type="SAM" id="Phobius"/>
    </source>
</evidence>
<dbReference type="InterPro" id="IPR013946">
    <property type="entry name" value="NCA2-like"/>
</dbReference>
<evidence type="ECO:0000313" key="9">
    <source>
        <dbReference type="Proteomes" id="UP000186601"/>
    </source>
</evidence>
<gene>
    <name evidence="8" type="ORF">PHLCEN_2v13558</name>
</gene>
<comment type="caution">
    <text evidence="8">The sequence shown here is derived from an EMBL/GenBank/DDBJ whole genome shotgun (WGS) entry which is preliminary data.</text>
</comment>
<dbReference type="PANTHER" id="PTHR28234:SF1">
    <property type="entry name" value="NUCLEAR CONTROL OF ATPASE PROTEIN 2"/>
    <property type="match status" value="1"/>
</dbReference>
<dbReference type="Pfam" id="PF08637">
    <property type="entry name" value="NCA2"/>
    <property type="match status" value="1"/>
</dbReference>
<dbReference type="OrthoDB" id="413313at2759"/>
<evidence type="ECO:0000256" key="2">
    <source>
        <dbReference type="ARBA" id="ARBA00022692"/>
    </source>
</evidence>
<evidence type="ECO:0000256" key="6">
    <source>
        <dbReference type="SAM" id="MobiDB-lite"/>
    </source>
</evidence>
<evidence type="ECO:0000256" key="3">
    <source>
        <dbReference type="ARBA" id="ARBA00022989"/>
    </source>
</evidence>
<evidence type="ECO:0000256" key="1">
    <source>
        <dbReference type="ARBA" id="ARBA00004225"/>
    </source>
</evidence>
<reference evidence="8 9" key="1">
    <citation type="submission" date="2018-02" db="EMBL/GenBank/DDBJ databases">
        <title>Genome sequence of the basidiomycete white-rot fungus Phlebia centrifuga.</title>
        <authorList>
            <person name="Granchi Z."/>
            <person name="Peng M."/>
            <person name="de Vries R.P."/>
            <person name="Hilden K."/>
            <person name="Makela M.R."/>
            <person name="Grigoriev I."/>
            <person name="Riley R."/>
        </authorList>
    </citation>
    <scope>NUCLEOTIDE SEQUENCE [LARGE SCALE GENOMIC DNA]</scope>
    <source>
        <strain evidence="8 9">FBCC195</strain>
    </source>
</reference>
<evidence type="ECO:0000256" key="5">
    <source>
        <dbReference type="ARBA" id="ARBA00023136"/>
    </source>
</evidence>
<sequence length="587" mass="66497">MSTFVTHLHHDLSSRILPPRTTTPPSTPGPSLQSIEDLKSYFLELQPPLSIDAAKDCVEVIQQLDSRRAFSPALDGEQEALQRSITEKLVVGLYVQCLETFLNEASDAETELEWWGDIERSRWYTSYYLLQKFAALPLRLANLSRTILQTVRSRNIPLRFSLLSPASIRQLFPTRNIFHANKLTVALFPHLQHEPYPVSLLALRHPSSKSSRSLLPHVQTTLEMLTYKTSQLAHSLWTTIVLPVELTRNECRYKRMQLQKIRDDRAAVLGRLMGIKETLISTLQSSEASSLDAFSVHLRTQLEFEEYTGSAPPEEAMLYFFTLANQTLPNHVAQHNLVIHEHGLSRPSRLTRLWPKLVLLPPLALYASRIAYESRASLAQTARDAVETMKMFWQDWLLGPLKDVVRTVRAGSDVGVIVTKESVKADLEVDIDQALSGIDRLLKSQELTFAFVGVAPALAIVYVAAGYLRTVWSGSRGKGRYGGSRKRAGGWLSMRRIERLLIAEESSKDIEPKTTGLLLLSTTHLRRYAERYLPSNSRLHDGFLEDVTYLEDPALGREAKLRILDRMWRSWGEALGWHRAAIENSTV</sequence>
<protein>
    <recommendedName>
        <fullName evidence="10">Nuclear control of ATPase protein 2</fullName>
    </recommendedName>
</protein>
<feature type="transmembrane region" description="Helical" evidence="7">
    <location>
        <begin position="447"/>
        <end position="468"/>
    </location>
</feature>
<accession>A0A2R6NE12</accession>
<dbReference type="Proteomes" id="UP000186601">
    <property type="component" value="Unassembled WGS sequence"/>
</dbReference>
<dbReference type="EMBL" id="MLYV02001349">
    <property type="protein sequence ID" value="PSR70519.1"/>
    <property type="molecule type" value="Genomic_DNA"/>
</dbReference>
<keyword evidence="2 7" id="KW-0812">Transmembrane</keyword>
<dbReference type="PANTHER" id="PTHR28234">
    <property type="entry name" value="NUCLEAR CONTROL OF ATPASE PROTEIN 2"/>
    <property type="match status" value="1"/>
</dbReference>
<dbReference type="STRING" id="98765.A0A2R6NE12"/>
<proteinExistence type="predicted"/>
<keyword evidence="9" id="KW-1185">Reference proteome</keyword>
<evidence type="ECO:0000313" key="8">
    <source>
        <dbReference type="EMBL" id="PSR70519.1"/>
    </source>
</evidence>
<evidence type="ECO:0008006" key="10">
    <source>
        <dbReference type="Google" id="ProtNLM"/>
    </source>
</evidence>
<dbReference type="AlphaFoldDB" id="A0A2R6NE12"/>
<name>A0A2R6NE12_9APHY</name>
<comment type="subcellular location">
    <subcellularLocation>
        <location evidence="1">Mitochondrion membrane</location>
        <topology evidence="1">Multi-pass membrane protein</topology>
    </subcellularLocation>
</comment>
<evidence type="ECO:0000256" key="4">
    <source>
        <dbReference type="ARBA" id="ARBA00023128"/>
    </source>
</evidence>
<keyword evidence="4" id="KW-0496">Mitochondrion</keyword>
<keyword evidence="5 7" id="KW-0472">Membrane</keyword>
<feature type="region of interest" description="Disordered" evidence="6">
    <location>
        <begin position="1"/>
        <end position="31"/>
    </location>
</feature>
<dbReference type="GO" id="GO:0005741">
    <property type="term" value="C:mitochondrial outer membrane"/>
    <property type="evidence" value="ECO:0007669"/>
    <property type="project" value="TreeGrafter"/>
</dbReference>
<keyword evidence="3 7" id="KW-1133">Transmembrane helix</keyword>
<organism evidence="8 9">
    <name type="scientific">Hermanssonia centrifuga</name>
    <dbReference type="NCBI Taxonomy" id="98765"/>
    <lineage>
        <taxon>Eukaryota</taxon>
        <taxon>Fungi</taxon>
        <taxon>Dikarya</taxon>
        <taxon>Basidiomycota</taxon>
        <taxon>Agaricomycotina</taxon>
        <taxon>Agaricomycetes</taxon>
        <taxon>Polyporales</taxon>
        <taxon>Meruliaceae</taxon>
        <taxon>Hermanssonia</taxon>
    </lineage>
</organism>